<protein>
    <recommendedName>
        <fullName evidence="1">Xylose isomerase-like TIM barrel domain-containing protein</fullName>
    </recommendedName>
</protein>
<reference evidence="2 3" key="1">
    <citation type="submission" date="2015-09" db="EMBL/GenBank/DDBJ databases">
        <title>Draft genome sequence of Kouleothrix aurantiaca JCM 19913.</title>
        <authorList>
            <person name="Hemp J."/>
        </authorList>
    </citation>
    <scope>NUCLEOTIDE SEQUENCE [LARGE SCALE GENOMIC DNA]</scope>
    <source>
        <strain evidence="2 3">COM-B</strain>
    </source>
</reference>
<gene>
    <name evidence="2" type="ORF">SE17_20695</name>
</gene>
<organism evidence="2 3">
    <name type="scientific">Kouleothrix aurantiaca</name>
    <dbReference type="NCBI Taxonomy" id="186479"/>
    <lineage>
        <taxon>Bacteria</taxon>
        <taxon>Bacillati</taxon>
        <taxon>Chloroflexota</taxon>
        <taxon>Chloroflexia</taxon>
        <taxon>Chloroflexales</taxon>
        <taxon>Roseiflexineae</taxon>
        <taxon>Roseiflexaceae</taxon>
        <taxon>Kouleothrix</taxon>
    </lineage>
</organism>
<dbReference type="AlphaFoldDB" id="A0A0N8PS23"/>
<dbReference type="Proteomes" id="UP000050509">
    <property type="component" value="Unassembled WGS sequence"/>
</dbReference>
<evidence type="ECO:0000313" key="2">
    <source>
        <dbReference type="EMBL" id="KPV51525.1"/>
    </source>
</evidence>
<dbReference type="PANTHER" id="PTHR12110">
    <property type="entry name" value="HYDROXYPYRUVATE ISOMERASE"/>
    <property type="match status" value="1"/>
</dbReference>
<dbReference type="Pfam" id="PF01261">
    <property type="entry name" value="AP_endonuc_2"/>
    <property type="match status" value="1"/>
</dbReference>
<accession>A0A0N8PS23</accession>
<dbReference type="InterPro" id="IPR050312">
    <property type="entry name" value="IolE/XylAMocC-like"/>
</dbReference>
<name>A0A0N8PS23_9CHLR</name>
<dbReference type="InterPro" id="IPR013022">
    <property type="entry name" value="Xyl_isomerase-like_TIM-brl"/>
</dbReference>
<dbReference type="EMBL" id="LJCR01000878">
    <property type="protein sequence ID" value="KPV51525.1"/>
    <property type="molecule type" value="Genomic_DNA"/>
</dbReference>
<evidence type="ECO:0000259" key="1">
    <source>
        <dbReference type="Pfam" id="PF01261"/>
    </source>
</evidence>
<dbReference type="PANTHER" id="PTHR12110:SF41">
    <property type="entry name" value="INOSOSE DEHYDRATASE"/>
    <property type="match status" value="1"/>
</dbReference>
<dbReference type="Gene3D" id="3.20.20.150">
    <property type="entry name" value="Divalent-metal-dependent TIM barrel enzymes"/>
    <property type="match status" value="1"/>
</dbReference>
<dbReference type="SUPFAM" id="SSF51658">
    <property type="entry name" value="Xylose isomerase-like"/>
    <property type="match status" value="1"/>
</dbReference>
<feature type="domain" description="Xylose isomerase-like TIM barrel" evidence="1">
    <location>
        <begin position="25"/>
        <end position="242"/>
    </location>
</feature>
<sequence>MTNLPIAAQLYTVRDQMAQDFTGTLRAVAGMGYDGVEFAGLYDQPASEVRALLDELGLRVSSSHVALNLLENALDETLETYKTIGCSIIVVPWVAPERRDFAALAETLAPIADRVHAAGMRMAYHNHDFELAGEPGATGLDALKNSTTAEQLLFELDCGWVYKAGKSVQAQVDALAGRLPLLHVKDVDAQGNWIEAGSGEVGYAPIVAAAPAAGVEWLITELDVCPRPPLESLKISLDWLRQQA</sequence>
<keyword evidence="3" id="KW-1185">Reference proteome</keyword>
<comment type="caution">
    <text evidence="2">The sequence shown here is derived from an EMBL/GenBank/DDBJ whole genome shotgun (WGS) entry which is preliminary data.</text>
</comment>
<dbReference type="InterPro" id="IPR036237">
    <property type="entry name" value="Xyl_isomerase-like_sf"/>
</dbReference>
<evidence type="ECO:0000313" key="3">
    <source>
        <dbReference type="Proteomes" id="UP000050509"/>
    </source>
</evidence>
<proteinExistence type="predicted"/>